<evidence type="ECO:0000313" key="6">
    <source>
        <dbReference type="Proteomes" id="UP001630303"/>
    </source>
</evidence>
<dbReference type="InterPro" id="IPR011663">
    <property type="entry name" value="UTRA"/>
</dbReference>
<evidence type="ECO:0000256" key="3">
    <source>
        <dbReference type="ARBA" id="ARBA00023163"/>
    </source>
</evidence>
<keyword evidence="1" id="KW-0805">Transcription regulation</keyword>
<dbReference type="PANTHER" id="PTHR44846">
    <property type="entry name" value="MANNOSYL-D-GLYCERATE TRANSPORT/METABOLISM SYSTEM REPRESSOR MNGR-RELATED"/>
    <property type="match status" value="1"/>
</dbReference>
<dbReference type="Pfam" id="PF07702">
    <property type="entry name" value="UTRA"/>
    <property type="match status" value="1"/>
</dbReference>
<keyword evidence="6" id="KW-1185">Reference proteome</keyword>
<dbReference type="PROSITE" id="PS50949">
    <property type="entry name" value="HTH_GNTR"/>
    <property type="match status" value="1"/>
</dbReference>
<evidence type="ECO:0000313" key="5">
    <source>
        <dbReference type="EMBL" id="MFM2720176.1"/>
    </source>
</evidence>
<dbReference type="InterPro" id="IPR050679">
    <property type="entry name" value="Bact_HTH_transcr_reg"/>
</dbReference>
<evidence type="ECO:0000256" key="2">
    <source>
        <dbReference type="ARBA" id="ARBA00023125"/>
    </source>
</evidence>
<dbReference type="SUPFAM" id="SSF46785">
    <property type="entry name" value="Winged helix' DNA-binding domain"/>
    <property type="match status" value="1"/>
</dbReference>
<dbReference type="InterPro" id="IPR028978">
    <property type="entry name" value="Chorismate_lyase_/UTRA_dom_sf"/>
</dbReference>
<reference evidence="5 6" key="1">
    <citation type="submission" date="2023-03" db="EMBL/GenBank/DDBJ databases">
        <title>MT1 and MT2 Draft Genomes of Novel Species.</title>
        <authorList>
            <person name="Venkateswaran K."/>
        </authorList>
    </citation>
    <scope>NUCLEOTIDE SEQUENCE [LARGE SCALE GENOMIC DNA]</scope>
    <source>
        <strain evidence="5 6">IF8SW-P5</strain>
    </source>
</reference>
<dbReference type="SMART" id="SM00345">
    <property type="entry name" value="HTH_GNTR"/>
    <property type="match status" value="1"/>
</dbReference>
<dbReference type="InterPro" id="IPR036388">
    <property type="entry name" value="WH-like_DNA-bd_sf"/>
</dbReference>
<dbReference type="SUPFAM" id="SSF64288">
    <property type="entry name" value="Chorismate lyase-like"/>
    <property type="match status" value="1"/>
</dbReference>
<gene>
    <name evidence="5" type="ORF">P5G46_06645</name>
</gene>
<sequence>MTEKLDRDSATPLYIQLADVIRDKIQRGEWVPDQKIPSENELNQIYGISRMTARQVLARLVDEGLLFRVQGKGTFVSRRKISTRSPSYQGIREQLEQQGYATETEVLTSTLVDADARVASALSLPEGTQVYNVRRLRRVEGHPISLHESFVPRALAPEMLDRDLAHEQLCTVLDRDFGLRMAGVTETLETTTASPAVAKLFGTRAGTPLLLLEQRIAAPDGTPFEFSRISFRGDMIRLEFHYDLT</sequence>
<evidence type="ECO:0000259" key="4">
    <source>
        <dbReference type="PROSITE" id="PS50949"/>
    </source>
</evidence>
<dbReference type="Proteomes" id="UP001630303">
    <property type="component" value="Unassembled WGS sequence"/>
</dbReference>
<proteinExistence type="predicted"/>
<dbReference type="PRINTS" id="PR00035">
    <property type="entry name" value="HTHGNTR"/>
</dbReference>
<dbReference type="CDD" id="cd07377">
    <property type="entry name" value="WHTH_GntR"/>
    <property type="match status" value="1"/>
</dbReference>
<dbReference type="RefSeq" id="WP_239276854.1">
    <property type="nucleotide sequence ID" value="NZ_JAROCE010000001.1"/>
</dbReference>
<organism evidence="5 6">
    <name type="scientific">Microbacterium mcarthurae</name>
    <dbReference type="NCBI Taxonomy" id="3035918"/>
    <lineage>
        <taxon>Bacteria</taxon>
        <taxon>Bacillati</taxon>
        <taxon>Actinomycetota</taxon>
        <taxon>Actinomycetes</taxon>
        <taxon>Micrococcales</taxon>
        <taxon>Microbacteriaceae</taxon>
        <taxon>Microbacterium</taxon>
    </lineage>
</organism>
<dbReference type="InterPro" id="IPR036390">
    <property type="entry name" value="WH_DNA-bd_sf"/>
</dbReference>
<dbReference type="PANTHER" id="PTHR44846:SF1">
    <property type="entry name" value="MANNOSYL-D-GLYCERATE TRANSPORT_METABOLISM SYSTEM REPRESSOR MNGR-RELATED"/>
    <property type="match status" value="1"/>
</dbReference>
<dbReference type="Pfam" id="PF00392">
    <property type="entry name" value="GntR"/>
    <property type="match status" value="1"/>
</dbReference>
<dbReference type="Gene3D" id="1.10.10.10">
    <property type="entry name" value="Winged helix-like DNA-binding domain superfamily/Winged helix DNA-binding domain"/>
    <property type="match status" value="1"/>
</dbReference>
<keyword evidence="3" id="KW-0804">Transcription</keyword>
<protein>
    <submittedName>
        <fullName evidence="5">GntR family transcriptional regulator</fullName>
    </submittedName>
</protein>
<feature type="domain" description="HTH gntR-type" evidence="4">
    <location>
        <begin position="11"/>
        <end position="79"/>
    </location>
</feature>
<dbReference type="Gene3D" id="3.40.1410.10">
    <property type="entry name" value="Chorismate lyase-like"/>
    <property type="match status" value="1"/>
</dbReference>
<name>A0ABW9GG66_9MICO</name>
<comment type="caution">
    <text evidence="5">The sequence shown here is derived from an EMBL/GenBank/DDBJ whole genome shotgun (WGS) entry which is preliminary data.</text>
</comment>
<accession>A0ABW9GG66</accession>
<evidence type="ECO:0000256" key="1">
    <source>
        <dbReference type="ARBA" id="ARBA00023015"/>
    </source>
</evidence>
<dbReference type="EMBL" id="JAROCE010000001">
    <property type="protein sequence ID" value="MFM2720176.1"/>
    <property type="molecule type" value="Genomic_DNA"/>
</dbReference>
<dbReference type="SMART" id="SM00866">
    <property type="entry name" value="UTRA"/>
    <property type="match status" value="1"/>
</dbReference>
<dbReference type="InterPro" id="IPR000524">
    <property type="entry name" value="Tscrpt_reg_HTH_GntR"/>
</dbReference>
<keyword evidence="2" id="KW-0238">DNA-binding</keyword>